<dbReference type="EnsemblMetazoa" id="PHUM594660-RA">
    <property type="protein sequence ID" value="PHUM594660-PA"/>
    <property type="gene ID" value="PHUM594660"/>
</dbReference>
<evidence type="ECO:0000313" key="3">
    <source>
        <dbReference type="Proteomes" id="UP000009046"/>
    </source>
</evidence>
<reference evidence="2" key="3">
    <citation type="submission" date="2021-02" db="UniProtKB">
        <authorList>
            <consortium name="EnsemblMetazoa"/>
        </authorList>
    </citation>
    <scope>IDENTIFICATION</scope>
    <source>
        <strain evidence="2">USDA</strain>
    </source>
</reference>
<dbReference type="RefSeq" id="XP_002432597.1">
    <property type="nucleotide sequence ID" value="XM_002432552.1"/>
</dbReference>
<reference evidence="1" key="2">
    <citation type="submission" date="2007-04" db="EMBL/GenBank/DDBJ databases">
        <title>The genome of the human body louse.</title>
        <authorList>
            <consortium name="The Human Body Louse Genome Consortium"/>
            <person name="Kirkness E."/>
            <person name="Walenz B."/>
            <person name="Hass B."/>
            <person name="Bruggner R."/>
            <person name="Strausberg R."/>
        </authorList>
    </citation>
    <scope>NUCLEOTIDE SEQUENCE</scope>
    <source>
        <strain evidence="1">USDA</strain>
    </source>
</reference>
<dbReference type="Proteomes" id="UP000009046">
    <property type="component" value="Unassembled WGS sequence"/>
</dbReference>
<proteinExistence type="predicted"/>
<evidence type="ECO:0000313" key="2">
    <source>
        <dbReference type="EnsemblMetazoa" id="PHUM594660-PA"/>
    </source>
</evidence>
<organism>
    <name type="scientific">Pediculus humanus subsp. corporis</name>
    <name type="common">Body louse</name>
    <dbReference type="NCBI Taxonomy" id="121224"/>
    <lineage>
        <taxon>Eukaryota</taxon>
        <taxon>Metazoa</taxon>
        <taxon>Ecdysozoa</taxon>
        <taxon>Arthropoda</taxon>
        <taxon>Hexapoda</taxon>
        <taxon>Insecta</taxon>
        <taxon>Pterygota</taxon>
        <taxon>Neoptera</taxon>
        <taxon>Paraneoptera</taxon>
        <taxon>Psocodea</taxon>
        <taxon>Troctomorpha</taxon>
        <taxon>Phthiraptera</taxon>
        <taxon>Anoplura</taxon>
        <taxon>Pediculidae</taxon>
        <taxon>Pediculus</taxon>
    </lineage>
</organism>
<dbReference type="InParanoid" id="E0W2K3"/>
<dbReference type="InterPro" id="IPR036682">
    <property type="entry name" value="OS_D_A10/PebIII_sf"/>
</dbReference>
<dbReference type="EMBL" id="AAZO01007243">
    <property type="status" value="NOT_ANNOTATED_CDS"/>
    <property type="molecule type" value="Genomic_DNA"/>
</dbReference>
<protein>
    <submittedName>
        <fullName evidence="1">Ejaculatory bulb-specific protein 3, putative</fullName>
    </submittedName>
</protein>
<dbReference type="EMBL" id="DS235878">
    <property type="protein sequence ID" value="EEB19859.1"/>
    <property type="molecule type" value="Genomic_DNA"/>
</dbReference>
<dbReference type="Pfam" id="PF03392">
    <property type="entry name" value="OS-D"/>
    <property type="match status" value="1"/>
</dbReference>
<dbReference type="CTD" id="8232833"/>
<dbReference type="AlphaFoldDB" id="E0W2K3"/>
<sequence>MIIVALALPQKYSTKYDNIDIDSILKNDRLLESHVNCLLDKGPCTKEGQDFKDYLPEAIDTSCEKCTVAQKRIVKKAAKYLMEKKKPAWEQIRNKYDPMNEHTKDFNKFMEEPIE</sequence>
<dbReference type="Gene3D" id="1.10.2080.10">
    <property type="entry name" value="Insect odorant-binding protein A10/Ejaculatory bulb-specific protein 3"/>
    <property type="match status" value="1"/>
</dbReference>
<dbReference type="KEGG" id="phu:Phum_PHUM594660"/>
<dbReference type="VEuPathDB" id="VectorBase:PHUM594660"/>
<evidence type="ECO:0000313" key="1">
    <source>
        <dbReference type="EMBL" id="EEB19859.1"/>
    </source>
</evidence>
<reference evidence="1" key="1">
    <citation type="submission" date="2007-04" db="EMBL/GenBank/DDBJ databases">
        <title>Annotation of Pediculus humanus corporis strain USDA.</title>
        <authorList>
            <person name="Kirkness E."/>
            <person name="Hannick L."/>
            <person name="Hass B."/>
            <person name="Bruggner R."/>
            <person name="Lawson D."/>
            <person name="Bidwell S."/>
            <person name="Joardar V."/>
            <person name="Caler E."/>
            <person name="Walenz B."/>
            <person name="Inman J."/>
            <person name="Schobel S."/>
            <person name="Galinsky K."/>
            <person name="Amedeo P."/>
            <person name="Strausberg R."/>
        </authorList>
    </citation>
    <scope>NUCLEOTIDE SEQUENCE</scope>
    <source>
        <strain evidence="1">USDA</strain>
    </source>
</reference>
<gene>
    <name evidence="2" type="primary">8232833</name>
    <name evidence="1" type="ORF">Phum_PHUM594660</name>
</gene>
<name>E0W2K3_PEDHC</name>
<dbReference type="OMA" id="LLAYANC"/>
<dbReference type="SUPFAM" id="SSF100910">
    <property type="entry name" value="Chemosensory protein Csp2"/>
    <property type="match status" value="1"/>
</dbReference>
<dbReference type="PANTHER" id="PTHR11257">
    <property type="entry name" value="CHEMOSENSORY PROTEIN-RELATED"/>
    <property type="match status" value="1"/>
</dbReference>
<dbReference type="InterPro" id="IPR005055">
    <property type="entry name" value="A10/PebIII"/>
</dbReference>
<accession>E0W2K3</accession>
<dbReference type="OrthoDB" id="8183954at2759"/>
<keyword evidence="3" id="KW-1185">Reference proteome</keyword>
<dbReference type="GeneID" id="8232833"/>
<dbReference type="PANTHER" id="PTHR11257:SF12">
    <property type="entry name" value="EJACULATORY BULB-SPECIFIC PROTEIN 3-RELATED"/>
    <property type="match status" value="1"/>
</dbReference>
<dbReference type="HOGENOM" id="CLU_126727_0_0_1"/>
<dbReference type="eggNOG" id="ENOG502SAHH">
    <property type="taxonomic scope" value="Eukaryota"/>
</dbReference>